<dbReference type="AlphaFoldDB" id="A0A381SSF6"/>
<evidence type="ECO:0000256" key="1">
    <source>
        <dbReference type="SAM" id="MobiDB-lite"/>
    </source>
</evidence>
<feature type="region of interest" description="Disordered" evidence="1">
    <location>
        <begin position="37"/>
        <end position="76"/>
    </location>
</feature>
<reference evidence="2" key="1">
    <citation type="submission" date="2018-05" db="EMBL/GenBank/DDBJ databases">
        <authorList>
            <person name="Lanie J.A."/>
            <person name="Ng W.-L."/>
            <person name="Kazmierczak K.M."/>
            <person name="Andrzejewski T.M."/>
            <person name="Davidsen T.M."/>
            <person name="Wayne K.J."/>
            <person name="Tettelin H."/>
            <person name="Glass J.I."/>
            <person name="Rusch D."/>
            <person name="Podicherti R."/>
            <person name="Tsui H.-C.T."/>
            <person name="Winkler M.E."/>
        </authorList>
    </citation>
    <scope>NUCLEOTIDE SEQUENCE</scope>
</reference>
<gene>
    <name evidence="2" type="ORF">METZ01_LOCUS58161</name>
</gene>
<protein>
    <recommendedName>
        <fullName evidence="3">Membrane protein insertase YidC</fullName>
    </recommendedName>
</protein>
<evidence type="ECO:0008006" key="3">
    <source>
        <dbReference type="Google" id="ProtNLM"/>
    </source>
</evidence>
<accession>A0A381SSF6</accession>
<evidence type="ECO:0000313" key="2">
    <source>
        <dbReference type="EMBL" id="SVA05307.1"/>
    </source>
</evidence>
<name>A0A381SSF6_9ZZZZ</name>
<sequence>MDIQRLILFTGLALVLVLIWQAWIEYDGKQQPIETVAERADQGGSDQNQAVSARPGSSVQPEQDVPSAPASPDKPAAQAPVLLASALASTNTVTVETDLVRAQIDTY</sequence>
<organism evidence="2">
    <name type="scientific">marine metagenome</name>
    <dbReference type="NCBI Taxonomy" id="408172"/>
    <lineage>
        <taxon>unclassified sequences</taxon>
        <taxon>metagenomes</taxon>
        <taxon>ecological metagenomes</taxon>
    </lineage>
</organism>
<feature type="compositionally biased region" description="Polar residues" evidence="1">
    <location>
        <begin position="44"/>
        <end position="61"/>
    </location>
</feature>
<dbReference type="EMBL" id="UINC01003324">
    <property type="protein sequence ID" value="SVA05307.1"/>
    <property type="molecule type" value="Genomic_DNA"/>
</dbReference>
<proteinExistence type="predicted"/>
<feature type="compositionally biased region" description="Low complexity" evidence="1">
    <location>
        <begin position="66"/>
        <end position="76"/>
    </location>
</feature>
<feature type="non-terminal residue" evidence="2">
    <location>
        <position position="107"/>
    </location>
</feature>